<dbReference type="OrthoDB" id="9759894at2"/>
<keyword evidence="1" id="KW-1003">Cell membrane</keyword>
<evidence type="ECO:0000313" key="5">
    <source>
        <dbReference type="Proteomes" id="UP000445696"/>
    </source>
</evidence>
<comment type="function">
    <text evidence="1">Part of the tripartite ATP-independent periplasmic (TRAP) transport system.</text>
</comment>
<gene>
    <name evidence="4" type="ORF">GQF03_16240</name>
</gene>
<feature type="transmembrane region" description="Helical" evidence="2">
    <location>
        <begin position="551"/>
        <end position="574"/>
    </location>
</feature>
<dbReference type="PANTHER" id="PTHR43849:SF2">
    <property type="entry name" value="BLL3936 PROTEIN"/>
    <property type="match status" value="1"/>
</dbReference>
<protein>
    <submittedName>
        <fullName evidence="4">TRAP transporter fused permease subunit</fullName>
    </submittedName>
</protein>
<dbReference type="GO" id="GO:0022857">
    <property type="term" value="F:transmembrane transporter activity"/>
    <property type="evidence" value="ECO:0007669"/>
    <property type="project" value="UniProtKB-UniRule"/>
</dbReference>
<dbReference type="AlphaFoldDB" id="A0A845MLC0"/>
<feature type="transmembrane region" description="Helical" evidence="2">
    <location>
        <begin position="583"/>
        <end position="616"/>
    </location>
</feature>
<feature type="transmembrane region" description="Helical" evidence="2">
    <location>
        <begin position="125"/>
        <end position="148"/>
    </location>
</feature>
<feature type="transmembrane region" description="Helical" evidence="2">
    <location>
        <begin position="43"/>
        <end position="59"/>
    </location>
</feature>
<organism evidence="4 5">
    <name type="scientific">Sneathiella chungangensis</name>
    <dbReference type="NCBI Taxonomy" id="1418234"/>
    <lineage>
        <taxon>Bacteria</taxon>
        <taxon>Pseudomonadati</taxon>
        <taxon>Pseudomonadota</taxon>
        <taxon>Alphaproteobacteria</taxon>
        <taxon>Sneathiellales</taxon>
        <taxon>Sneathiellaceae</taxon>
        <taxon>Sneathiella</taxon>
    </lineage>
</organism>
<comment type="caution">
    <text evidence="4">The sequence shown here is derived from an EMBL/GenBank/DDBJ whole genome shotgun (WGS) entry which is preliminary data.</text>
</comment>
<proteinExistence type="predicted"/>
<feature type="transmembrane region" description="Helical" evidence="2">
    <location>
        <begin position="66"/>
        <end position="87"/>
    </location>
</feature>
<keyword evidence="5" id="KW-1185">Reference proteome</keyword>
<accession>A0A845MLC0</accession>
<keyword evidence="1" id="KW-0813">Transport</keyword>
<dbReference type="PANTHER" id="PTHR43849">
    <property type="entry name" value="BLL3936 PROTEIN"/>
    <property type="match status" value="1"/>
</dbReference>
<feature type="transmembrane region" description="Helical" evidence="2">
    <location>
        <begin position="260"/>
        <end position="284"/>
    </location>
</feature>
<comment type="subcellular location">
    <subcellularLocation>
        <location evidence="1">Cell inner membrane</location>
        <topology evidence="1">Multi-pass membrane protein</topology>
    </subcellularLocation>
</comment>
<dbReference type="Pfam" id="PF06808">
    <property type="entry name" value="DctM"/>
    <property type="match status" value="1"/>
</dbReference>
<dbReference type="Proteomes" id="UP000445696">
    <property type="component" value="Unassembled WGS sequence"/>
</dbReference>
<feature type="transmembrane region" description="Helical" evidence="2">
    <location>
        <begin position="496"/>
        <end position="513"/>
    </location>
</feature>
<evidence type="ECO:0000259" key="3">
    <source>
        <dbReference type="Pfam" id="PF06808"/>
    </source>
</evidence>
<feature type="transmembrane region" description="Helical" evidence="2">
    <location>
        <begin position="93"/>
        <end position="113"/>
    </location>
</feature>
<dbReference type="NCBIfam" id="TIGR02123">
    <property type="entry name" value="TRAP_fused"/>
    <property type="match status" value="1"/>
</dbReference>
<feature type="transmembrane region" description="Helical" evidence="2">
    <location>
        <begin position="525"/>
        <end position="545"/>
    </location>
</feature>
<keyword evidence="2" id="KW-1133">Transmembrane helix</keyword>
<feature type="transmembrane region" description="Helical" evidence="2">
    <location>
        <begin position="362"/>
        <end position="379"/>
    </location>
</feature>
<feature type="domain" description="TRAP C4-dicarboxylate transport system permease DctM subunit" evidence="3">
    <location>
        <begin position="112"/>
        <end position="545"/>
    </location>
</feature>
<feature type="transmembrane region" description="Helical" evidence="2">
    <location>
        <begin position="400"/>
        <end position="424"/>
    </location>
</feature>
<evidence type="ECO:0000313" key="4">
    <source>
        <dbReference type="EMBL" id="MZR23887.1"/>
    </source>
</evidence>
<keyword evidence="1" id="KW-0997">Cell inner membrane</keyword>
<keyword evidence="2" id="KW-0472">Membrane</keyword>
<dbReference type="InterPro" id="IPR011853">
    <property type="entry name" value="TRAP_DctM-Dct_fused"/>
</dbReference>
<dbReference type="RefSeq" id="WP_161340312.1">
    <property type="nucleotide sequence ID" value="NZ_JBHSDG010000003.1"/>
</dbReference>
<evidence type="ECO:0000256" key="1">
    <source>
        <dbReference type="RuleBase" id="RU369079"/>
    </source>
</evidence>
<keyword evidence="2" id="KW-0812">Transmembrane</keyword>
<dbReference type="EMBL" id="WTVA01000015">
    <property type="protein sequence ID" value="MZR23887.1"/>
    <property type="molecule type" value="Genomic_DNA"/>
</dbReference>
<feature type="transmembrane region" description="Helical" evidence="2">
    <location>
        <begin position="16"/>
        <end position="37"/>
    </location>
</feature>
<name>A0A845MLC0_9PROT</name>
<feature type="transmembrane region" description="Helical" evidence="2">
    <location>
        <begin position="290"/>
        <end position="313"/>
    </location>
</feature>
<dbReference type="InterPro" id="IPR010656">
    <property type="entry name" value="DctM"/>
</dbReference>
<reference evidence="4 5" key="1">
    <citation type="journal article" date="2014" name="Int. J. Syst. Evol. Microbiol.">
        <title>Sneathiella chungangensis sp. nov., isolated from a marine sand, and emended description of the genus Sneathiella.</title>
        <authorList>
            <person name="Siamphan C."/>
            <person name="Kim H."/>
            <person name="Lee J.S."/>
            <person name="Kim W."/>
        </authorList>
    </citation>
    <scope>NUCLEOTIDE SEQUENCE [LARGE SCALE GENOMIC DNA]</scope>
    <source>
        <strain evidence="4 5">KCTC 32476</strain>
    </source>
</reference>
<dbReference type="GO" id="GO:0005886">
    <property type="term" value="C:plasma membrane"/>
    <property type="evidence" value="ECO:0007669"/>
    <property type="project" value="UniProtKB-SubCell"/>
</dbReference>
<feature type="transmembrane region" description="Helical" evidence="2">
    <location>
        <begin position="463"/>
        <end position="490"/>
    </location>
</feature>
<sequence length="630" mass="66480">MISLAQILTFVRTYKASGIISIIFCCFHLYTGFMGLLPGLDQRIVHLGFALLITSCLIIEDDEGIWNKAVGVGLMISSLAASGYAFIEAENAIGIRAGLTLPGDIIMGVVLTVSLLEATRRLMGAALPIICIVFLAFGFFGYLLPNMIAHRGYDLERVAQQLYLSNEGFYGLPLGVSANYLILFIIYGAVLNATGAGKFFIDISFAMVGWARGGPAKMAVAGSALFGSISGSSVANVAATGTLSIPLMKKVGLRPSTAGAIEAVASCGGQVMPPIMGAAAFLIAEIVGVSYGQVLVAATIPGILYFASLFIAVDLRAQRMNIKGIPKSELMSARELMRDNYHLLLSPCLLVYLITIEERSPLYAAVWSIVAALVVATFRKHTRPTLGRLVDAFSEAGRQGIVIAVACATAGIIVGIFSLTGLGFKISSLLITISDGNLAILLLCTMVVSLILGTGLPTVPAYLLLAVLVAPALAKIGVELLAAHLFIFYFGVFSGITPPLALAAFVGAGIAGANPMRTAVEAFRIGIAAFLLPFLFVYKPALLMMGDPVSILFAIVESLLGIFAFIAGIEGFLLNRLSIILRLLLIVSGILLVSNGVLVTTGGIALFLLVLAYQYLARSKFSSTRNNQQT</sequence>
<evidence type="ECO:0000256" key="2">
    <source>
        <dbReference type="SAM" id="Phobius"/>
    </source>
</evidence>
<feature type="transmembrane region" description="Helical" evidence="2">
    <location>
        <begin position="436"/>
        <end position="456"/>
    </location>
</feature>
<feature type="transmembrane region" description="Helical" evidence="2">
    <location>
        <begin position="168"/>
        <end position="189"/>
    </location>
</feature>